<evidence type="ECO:0000313" key="2">
    <source>
        <dbReference type="Proteomes" id="UP000033649"/>
    </source>
</evidence>
<reference evidence="1 2" key="1">
    <citation type="submission" date="2015-03" db="EMBL/GenBank/DDBJ databases">
        <authorList>
            <person name="Hassan Y."/>
            <person name="Lepp D."/>
            <person name="Li X.-Z."/>
            <person name="Zhou T."/>
        </authorList>
    </citation>
    <scope>NUCLEOTIDE SEQUENCE [LARGE SCALE GENOMIC DNA]</scope>
    <source>
        <strain evidence="1 2">IPL18</strain>
    </source>
</reference>
<dbReference type="OrthoDB" id="8420553at2"/>
<proteinExistence type="predicted"/>
<dbReference type="AlphaFoldDB" id="A0A0F5FLG2"/>
<dbReference type="RefSeq" id="WP_046103722.1">
    <property type="nucleotide sequence ID" value="NZ_JZEY01000054.1"/>
</dbReference>
<name>A0A0F5FLG2_9HYPH</name>
<comment type="caution">
    <text evidence="1">The sequence shown here is derived from an EMBL/GenBank/DDBJ whole genome shotgun (WGS) entry which is preliminary data.</text>
</comment>
<dbReference type="EMBL" id="JZEY01000054">
    <property type="protein sequence ID" value="KKB09032.1"/>
    <property type="molecule type" value="Genomic_DNA"/>
</dbReference>
<organism evidence="1 2">
    <name type="scientific">Devosia chinhatensis</name>
    <dbReference type="NCBI Taxonomy" id="429727"/>
    <lineage>
        <taxon>Bacteria</taxon>
        <taxon>Pseudomonadati</taxon>
        <taxon>Pseudomonadota</taxon>
        <taxon>Alphaproteobacteria</taxon>
        <taxon>Hyphomicrobiales</taxon>
        <taxon>Devosiaceae</taxon>
        <taxon>Devosia</taxon>
    </lineage>
</organism>
<dbReference type="STRING" id="429727.VE26_03090"/>
<keyword evidence="2" id="KW-1185">Reference proteome</keyword>
<gene>
    <name evidence="1" type="ORF">VE26_03090</name>
</gene>
<protein>
    <submittedName>
        <fullName evidence="1">Uncharacterized protein</fullName>
    </submittedName>
</protein>
<dbReference type="Proteomes" id="UP000033649">
    <property type="component" value="Unassembled WGS sequence"/>
</dbReference>
<sequence>MKQMHGSGARKAPDWKAIRAEYEGRQFEPAVICQRHGVTISQLRYRRQCEGWLSQRERRPKEAVLVARMLKVLERQIRDLEMAKDEPVEKRTNTLATQVKTLDKLIELGAAERNVEPATRKDMTDIRAKLAQRLAQSRR</sequence>
<evidence type="ECO:0000313" key="1">
    <source>
        <dbReference type="EMBL" id="KKB09032.1"/>
    </source>
</evidence>
<accession>A0A0F5FLG2</accession>
<dbReference type="PATRIC" id="fig|429727.3.peg.644"/>